<protein>
    <submittedName>
        <fullName evidence="1">DUF5688 family protein</fullName>
    </submittedName>
</protein>
<organism evidence="1 2">
    <name type="scientific">Faecalicatena acetigenes</name>
    <dbReference type="NCBI Taxonomy" id="2981790"/>
    <lineage>
        <taxon>Bacteria</taxon>
        <taxon>Bacillati</taxon>
        <taxon>Bacillota</taxon>
        <taxon>Clostridia</taxon>
        <taxon>Lachnospirales</taxon>
        <taxon>Lachnospiraceae</taxon>
        <taxon>Faecalicatena</taxon>
    </lineage>
</organism>
<reference evidence="1 2" key="1">
    <citation type="journal article" date="2021" name="ISME Commun">
        <title>Automated analysis of genomic sequences facilitates high-throughput and comprehensive description of bacteria.</title>
        <authorList>
            <person name="Hitch T.C.A."/>
        </authorList>
    </citation>
    <scope>NUCLEOTIDE SEQUENCE [LARGE SCALE GENOMIC DNA]</scope>
    <source>
        <strain evidence="1 2">H2_18</strain>
    </source>
</reference>
<accession>A0ABT2TDZ7</accession>
<gene>
    <name evidence="1" type="ORF">OCV51_12755</name>
</gene>
<dbReference type="Pfam" id="PF18941">
    <property type="entry name" value="DUF5688"/>
    <property type="match status" value="1"/>
</dbReference>
<dbReference type="RefSeq" id="WP_205408536.1">
    <property type="nucleotide sequence ID" value="NZ_JAOQJX010000025.1"/>
</dbReference>
<evidence type="ECO:0000313" key="2">
    <source>
        <dbReference type="Proteomes" id="UP001652394"/>
    </source>
</evidence>
<dbReference type="Proteomes" id="UP001652394">
    <property type="component" value="Unassembled WGS sequence"/>
</dbReference>
<sequence>MPASKGTHSEEMSKMVKEINGTQVLAEEILSDHAYFYECSKKKLKGCSLQSAGIMLG</sequence>
<evidence type="ECO:0000313" key="1">
    <source>
        <dbReference type="EMBL" id="MCU6748514.1"/>
    </source>
</evidence>
<comment type="caution">
    <text evidence="1">The sequence shown here is derived from an EMBL/GenBank/DDBJ whole genome shotgun (WGS) entry which is preliminary data.</text>
</comment>
<name>A0ABT2TDZ7_9FIRM</name>
<keyword evidence="2" id="KW-1185">Reference proteome</keyword>
<proteinExistence type="predicted"/>
<dbReference type="InterPro" id="IPR043743">
    <property type="entry name" value="DUF5688"/>
</dbReference>
<dbReference type="EMBL" id="JAOQJX010000025">
    <property type="protein sequence ID" value="MCU6748514.1"/>
    <property type="molecule type" value="Genomic_DNA"/>
</dbReference>